<proteinExistence type="predicted"/>
<name>A0A382GSN0_9ZZZZ</name>
<accession>A0A382GSN0</accession>
<feature type="non-terminal residue" evidence="1">
    <location>
        <position position="42"/>
    </location>
</feature>
<dbReference type="AlphaFoldDB" id="A0A382GSN0"/>
<evidence type="ECO:0000313" key="1">
    <source>
        <dbReference type="EMBL" id="SVB77583.1"/>
    </source>
</evidence>
<feature type="non-terminal residue" evidence="1">
    <location>
        <position position="1"/>
    </location>
</feature>
<protein>
    <submittedName>
        <fullName evidence="1">Uncharacterized protein</fullName>
    </submittedName>
</protein>
<dbReference type="EMBL" id="UINC01056945">
    <property type="protein sequence ID" value="SVB77583.1"/>
    <property type="molecule type" value="Genomic_DNA"/>
</dbReference>
<reference evidence="1" key="1">
    <citation type="submission" date="2018-05" db="EMBL/GenBank/DDBJ databases">
        <authorList>
            <person name="Lanie J.A."/>
            <person name="Ng W.-L."/>
            <person name="Kazmierczak K.M."/>
            <person name="Andrzejewski T.M."/>
            <person name="Davidsen T.M."/>
            <person name="Wayne K.J."/>
            <person name="Tettelin H."/>
            <person name="Glass J.I."/>
            <person name="Rusch D."/>
            <person name="Podicherti R."/>
            <person name="Tsui H.-C.T."/>
            <person name="Winkler M.E."/>
        </authorList>
    </citation>
    <scope>NUCLEOTIDE SEQUENCE</scope>
</reference>
<sequence length="42" mass="4595">VEDKEKQSLFLRLGKTRDFLTGGLQSVISRGGEVDAGMLDDI</sequence>
<organism evidence="1">
    <name type="scientific">marine metagenome</name>
    <dbReference type="NCBI Taxonomy" id="408172"/>
    <lineage>
        <taxon>unclassified sequences</taxon>
        <taxon>metagenomes</taxon>
        <taxon>ecological metagenomes</taxon>
    </lineage>
</organism>
<gene>
    <name evidence="1" type="ORF">METZ01_LOCUS230437</name>
</gene>